<keyword evidence="5" id="KW-0012">Acyltransferase</keyword>
<dbReference type="GO" id="GO:0044038">
    <property type="term" value="P:cell wall macromolecule biosynthetic process"/>
    <property type="evidence" value="ECO:0007669"/>
    <property type="project" value="InterPro"/>
</dbReference>
<dbReference type="PANTHER" id="PTHR36174:SF1">
    <property type="entry name" value="LIPID II:GLYCINE GLYCYLTRANSFERASE"/>
    <property type="match status" value="1"/>
</dbReference>
<keyword evidence="6" id="KW-0961">Cell wall biogenesis/degradation</keyword>
<dbReference type="Pfam" id="PF13480">
    <property type="entry name" value="Acetyltransf_6"/>
    <property type="match status" value="1"/>
</dbReference>
<dbReference type="PROSITE" id="PS51191">
    <property type="entry name" value="FEMABX"/>
    <property type="match status" value="1"/>
</dbReference>
<dbReference type="InterPro" id="IPR038740">
    <property type="entry name" value="BioF2-like_GNAT_dom"/>
</dbReference>
<feature type="region of interest" description="Disordered" evidence="7">
    <location>
        <begin position="1"/>
        <end position="35"/>
    </location>
</feature>
<keyword evidence="10" id="KW-1185">Reference proteome</keyword>
<gene>
    <name evidence="9" type="ORF">JMJ58_16790</name>
</gene>
<dbReference type="RefSeq" id="WP_204747326.1">
    <property type="nucleotide sequence ID" value="NZ_CP069188.1"/>
</dbReference>
<evidence type="ECO:0000256" key="6">
    <source>
        <dbReference type="ARBA" id="ARBA00023316"/>
    </source>
</evidence>
<dbReference type="InterPro" id="IPR050644">
    <property type="entry name" value="PG_Glycine_Bridge_Synth"/>
</dbReference>
<evidence type="ECO:0000256" key="3">
    <source>
        <dbReference type="ARBA" id="ARBA00022960"/>
    </source>
</evidence>
<reference evidence="9 10" key="1">
    <citation type="submission" date="2021-01" db="EMBL/GenBank/DDBJ databases">
        <title>Genome Sequence and Methylation Pattern of Haloterrigena salifodinae BOL5-1, An Extremely Halophilic Archaeon from a Bolivian Salt Mine.</title>
        <authorList>
            <person name="DasSarma P."/>
            <person name="Anton B.P."/>
            <person name="DasSarma S.L."/>
            <person name="von Ehrenheim H.A.L."/>
            <person name="Martinez F.L."/>
            <person name="Guzman D."/>
            <person name="Roberts R.J."/>
            <person name="DasSarma S."/>
        </authorList>
    </citation>
    <scope>NUCLEOTIDE SEQUENCE [LARGE SCALE GENOMIC DNA]</scope>
    <source>
        <strain evidence="9 10">BOL5-1</strain>
    </source>
</reference>
<evidence type="ECO:0000256" key="4">
    <source>
        <dbReference type="ARBA" id="ARBA00022984"/>
    </source>
</evidence>
<dbReference type="InterPro" id="IPR003447">
    <property type="entry name" value="FEMABX"/>
</dbReference>
<dbReference type="GO" id="GO:0071555">
    <property type="term" value="P:cell wall organization"/>
    <property type="evidence" value="ECO:0007669"/>
    <property type="project" value="UniProtKB-KW"/>
</dbReference>
<evidence type="ECO:0000313" key="9">
    <source>
        <dbReference type="EMBL" id="QRV14575.1"/>
    </source>
</evidence>
<protein>
    <submittedName>
        <fullName evidence="9">GNAT family N-acetyltransferase</fullName>
    </submittedName>
</protein>
<dbReference type="EMBL" id="CP069188">
    <property type="protein sequence ID" value="QRV14575.1"/>
    <property type="molecule type" value="Genomic_DNA"/>
</dbReference>
<name>A0A8T8DYH9_9EURY</name>
<accession>A0A8T8DYH9</accession>
<dbReference type="GO" id="GO:0008360">
    <property type="term" value="P:regulation of cell shape"/>
    <property type="evidence" value="ECO:0007669"/>
    <property type="project" value="UniProtKB-KW"/>
</dbReference>
<comment type="similarity">
    <text evidence="1">Belongs to the FemABX family.</text>
</comment>
<dbReference type="Gene3D" id="3.40.630.30">
    <property type="match status" value="1"/>
</dbReference>
<dbReference type="Proteomes" id="UP000637819">
    <property type="component" value="Chromosome"/>
</dbReference>
<evidence type="ECO:0000256" key="7">
    <source>
        <dbReference type="SAM" id="MobiDB-lite"/>
    </source>
</evidence>
<proteinExistence type="inferred from homology"/>
<keyword evidence="2" id="KW-0808">Transferase</keyword>
<dbReference type="SUPFAM" id="SSF55729">
    <property type="entry name" value="Acyl-CoA N-acyltransferases (Nat)"/>
    <property type="match status" value="1"/>
</dbReference>
<dbReference type="AlphaFoldDB" id="A0A8T8DYH9"/>
<evidence type="ECO:0000313" key="10">
    <source>
        <dbReference type="Proteomes" id="UP000637819"/>
    </source>
</evidence>
<organism evidence="9 10">
    <name type="scientific">Haloterrigena salifodinae</name>
    <dbReference type="NCBI Taxonomy" id="2675099"/>
    <lineage>
        <taxon>Archaea</taxon>
        <taxon>Methanobacteriati</taxon>
        <taxon>Methanobacteriota</taxon>
        <taxon>Stenosarchaea group</taxon>
        <taxon>Halobacteria</taxon>
        <taxon>Halobacteriales</taxon>
        <taxon>Natrialbaceae</taxon>
        <taxon>Haloterrigena</taxon>
    </lineage>
</organism>
<evidence type="ECO:0000256" key="1">
    <source>
        <dbReference type="ARBA" id="ARBA00009943"/>
    </source>
</evidence>
<feature type="domain" description="BioF2-like acetyltransferase" evidence="8">
    <location>
        <begin position="203"/>
        <end position="331"/>
    </location>
</feature>
<evidence type="ECO:0000259" key="8">
    <source>
        <dbReference type="Pfam" id="PF13480"/>
    </source>
</evidence>
<evidence type="ECO:0000256" key="5">
    <source>
        <dbReference type="ARBA" id="ARBA00023315"/>
    </source>
</evidence>
<dbReference type="OrthoDB" id="135106at2157"/>
<keyword evidence="3" id="KW-0133">Cell shape</keyword>
<dbReference type="KEGG" id="hsal:JMJ58_16790"/>
<sequence length="376" mass="42955">MAQTTSVSTAPDREEERDGEERTTVDGHSETLTTTESGLEVTLYDSIRSISASRWNDVVERSTCGSVFHRYEWLEAVETGLGQTPRHLVVEKDGNLIGLLPNFVVDIEKTPFRRLSSSYPGFGGPLATTDVAESLSLLTETVPDLCSGRTVVHQIRGLDTKYLRYNNVLQSEGYEPYRRECRFVLDLTGGYDEVFDGMSGTRRRGIERGKDGDYEIVEEELTQPTLERFHRVYEQVMDRVDGDAYPLSFFERLLDMRERLLLLTIRIDGEYAGGFLELLDEQRSSIHGFFAAVPEEYFGDHASELLYDYVIRWGIDNGYDTYDFGSTNANFENGVFRFKEGFGGRIVPILVWERGCSPLWNVLKAGRSLYWPHRYD</sequence>
<dbReference type="GeneID" id="62876816"/>
<keyword evidence="4" id="KW-0573">Peptidoglycan synthesis</keyword>
<dbReference type="InterPro" id="IPR016181">
    <property type="entry name" value="Acyl_CoA_acyltransferase"/>
</dbReference>
<dbReference type="PANTHER" id="PTHR36174">
    <property type="entry name" value="LIPID II:GLYCINE GLYCYLTRANSFERASE"/>
    <property type="match status" value="1"/>
</dbReference>
<dbReference type="GO" id="GO:0016755">
    <property type="term" value="F:aminoacyltransferase activity"/>
    <property type="evidence" value="ECO:0007669"/>
    <property type="project" value="InterPro"/>
</dbReference>
<feature type="compositionally biased region" description="Basic and acidic residues" evidence="7">
    <location>
        <begin position="11"/>
        <end position="29"/>
    </location>
</feature>
<evidence type="ECO:0000256" key="2">
    <source>
        <dbReference type="ARBA" id="ARBA00022679"/>
    </source>
</evidence>